<dbReference type="Proteomes" id="UP000295706">
    <property type="component" value="Unassembled WGS sequence"/>
</dbReference>
<gene>
    <name evidence="8" type="ORF">EZE20_21160</name>
</gene>
<comment type="subcellular location">
    <subcellularLocation>
        <location evidence="1">Cell membrane</location>
        <topology evidence="1">Single-pass membrane protein</topology>
    </subcellularLocation>
</comment>
<evidence type="ECO:0000256" key="1">
    <source>
        <dbReference type="ARBA" id="ARBA00004162"/>
    </source>
</evidence>
<keyword evidence="5 6" id="KW-0472">Membrane</keyword>
<feature type="domain" description="Phage shock protein PspC N-terminal" evidence="7">
    <location>
        <begin position="4"/>
        <end position="62"/>
    </location>
</feature>
<dbReference type="InterPro" id="IPR007168">
    <property type="entry name" value="Phageshock_PspC_N"/>
</dbReference>
<keyword evidence="2" id="KW-1003">Cell membrane</keyword>
<sequence>MNNRKLVRNMNQRVIGGVAAGLADFFELDVVLVRVLFVLAIFIPVPTHVIFLYIILWAVMPKGVPSLPEYHSESHTRS</sequence>
<dbReference type="RefSeq" id="WP_132121493.1">
    <property type="nucleotide sequence ID" value="NZ_SMJU01000017.1"/>
</dbReference>
<reference evidence="8 9" key="1">
    <citation type="submission" date="2019-02" db="EMBL/GenBank/DDBJ databases">
        <title>Arundinibacter roseus gen. nov., sp. nov., a new member of the family Cytophagaceae.</title>
        <authorList>
            <person name="Szuroczki S."/>
            <person name="Khayer B."/>
            <person name="Sproer C."/>
            <person name="Toumi M."/>
            <person name="Szabo A."/>
            <person name="Felfoldi T."/>
            <person name="Schumann P."/>
            <person name="Toth E."/>
        </authorList>
    </citation>
    <scope>NUCLEOTIDE SEQUENCE [LARGE SCALE GENOMIC DNA]</scope>
    <source>
        <strain evidence="8 9">DMA-k-7a</strain>
    </source>
</reference>
<organism evidence="8 9">
    <name type="scientific">Arundinibacter roseus</name>
    <dbReference type="NCBI Taxonomy" id="2070510"/>
    <lineage>
        <taxon>Bacteria</taxon>
        <taxon>Pseudomonadati</taxon>
        <taxon>Bacteroidota</taxon>
        <taxon>Cytophagia</taxon>
        <taxon>Cytophagales</taxon>
        <taxon>Spirosomataceae</taxon>
        <taxon>Arundinibacter</taxon>
    </lineage>
</organism>
<dbReference type="EMBL" id="SMJU01000017">
    <property type="protein sequence ID" value="TDB60441.1"/>
    <property type="molecule type" value="Genomic_DNA"/>
</dbReference>
<dbReference type="OrthoDB" id="5772680at2"/>
<comment type="caution">
    <text evidence="8">The sequence shown here is derived from an EMBL/GenBank/DDBJ whole genome shotgun (WGS) entry which is preliminary data.</text>
</comment>
<evidence type="ECO:0000256" key="2">
    <source>
        <dbReference type="ARBA" id="ARBA00022475"/>
    </source>
</evidence>
<evidence type="ECO:0000256" key="4">
    <source>
        <dbReference type="ARBA" id="ARBA00022989"/>
    </source>
</evidence>
<keyword evidence="3 6" id="KW-0812">Transmembrane</keyword>
<keyword evidence="4 6" id="KW-1133">Transmembrane helix</keyword>
<evidence type="ECO:0000313" key="9">
    <source>
        <dbReference type="Proteomes" id="UP000295706"/>
    </source>
</evidence>
<evidence type="ECO:0000256" key="6">
    <source>
        <dbReference type="SAM" id="Phobius"/>
    </source>
</evidence>
<keyword evidence="9" id="KW-1185">Reference proteome</keyword>
<dbReference type="Pfam" id="PF04024">
    <property type="entry name" value="PspC"/>
    <property type="match status" value="1"/>
</dbReference>
<evidence type="ECO:0000256" key="5">
    <source>
        <dbReference type="ARBA" id="ARBA00023136"/>
    </source>
</evidence>
<dbReference type="AlphaFoldDB" id="A0A4R4K235"/>
<accession>A0A4R4K235</accession>
<dbReference type="InterPro" id="IPR052027">
    <property type="entry name" value="PspC"/>
</dbReference>
<dbReference type="PANTHER" id="PTHR33885">
    <property type="entry name" value="PHAGE SHOCK PROTEIN C"/>
    <property type="match status" value="1"/>
</dbReference>
<evidence type="ECO:0000256" key="3">
    <source>
        <dbReference type="ARBA" id="ARBA00022692"/>
    </source>
</evidence>
<dbReference type="PANTHER" id="PTHR33885:SF3">
    <property type="entry name" value="PHAGE SHOCK PROTEIN C"/>
    <property type="match status" value="1"/>
</dbReference>
<proteinExistence type="predicted"/>
<name>A0A4R4K235_9BACT</name>
<evidence type="ECO:0000313" key="8">
    <source>
        <dbReference type="EMBL" id="TDB60441.1"/>
    </source>
</evidence>
<evidence type="ECO:0000259" key="7">
    <source>
        <dbReference type="Pfam" id="PF04024"/>
    </source>
</evidence>
<feature type="transmembrane region" description="Helical" evidence="6">
    <location>
        <begin position="35"/>
        <end position="60"/>
    </location>
</feature>
<protein>
    <submittedName>
        <fullName evidence="8">PspC domain-containing protein</fullName>
    </submittedName>
</protein>
<dbReference type="GO" id="GO:0005886">
    <property type="term" value="C:plasma membrane"/>
    <property type="evidence" value="ECO:0007669"/>
    <property type="project" value="UniProtKB-SubCell"/>
</dbReference>